<feature type="transmembrane region" description="Helical" evidence="1">
    <location>
        <begin position="6"/>
        <end position="27"/>
    </location>
</feature>
<dbReference type="RefSeq" id="WP_264499949.1">
    <property type="nucleotide sequence ID" value="NZ_JAPDDS010000002.1"/>
</dbReference>
<evidence type="ECO:0000313" key="2">
    <source>
        <dbReference type="EMBL" id="MCW1883990.1"/>
    </source>
</evidence>
<keyword evidence="1" id="KW-0812">Transmembrane</keyword>
<evidence type="ECO:0000313" key="3">
    <source>
        <dbReference type="Proteomes" id="UP001207930"/>
    </source>
</evidence>
<accession>A0ABT3FLZ5</accession>
<organism evidence="2 3">
    <name type="scientific">Luteolibacter flavescens</name>
    <dbReference type="NCBI Taxonomy" id="1859460"/>
    <lineage>
        <taxon>Bacteria</taxon>
        <taxon>Pseudomonadati</taxon>
        <taxon>Verrucomicrobiota</taxon>
        <taxon>Verrucomicrobiia</taxon>
        <taxon>Verrucomicrobiales</taxon>
        <taxon>Verrucomicrobiaceae</taxon>
        <taxon>Luteolibacter</taxon>
    </lineage>
</organism>
<dbReference type="Proteomes" id="UP001207930">
    <property type="component" value="Unassembled WGS sequence"/>
</dbReference>
<name>A0ABT3FLZ5_9BACT</name>
<gene>
    <name evidence="2" type="ORF">OKA04_04570</name>
</gene>
<reference evidence="2 3" key="1">
    <citation type="submission" date="2022-10" db="EMBL/GenBank/DDBJ databases">
        <title>Luteolibacter flavescens strain MCCC 1K03193, whole genome shotgun sequencing project.</title>
        <authorList>
            <person name="Zhao G."/>
            <person name="Shen L."/>
        </authorList>
    </citation>
    <scope>NUCLEOTIDE SEQUENCE [LARGE SCALE GENOMIC DNA]</scope>
    <source>
        <strain evidence="2 3">MCCC 1K03193</strain>
    </source>
</reference>
<evidence type="ECO:0000256" key="1">
    <source>
        <dbReference type="SAM" id="Phobius"/>
    </source>
</evidence>
<sequence length="67" mass="7299">MPEITPLIAGLGVIAGAVLGYVARGLFVPAQLRAAEKGAWRQIEFLQRARAIEDQRNDTPLSKPISR</sequence>
<keyword evidence="1" id="KW-0472">Membrane</keyword>
<comment type="caution">
    <text evidence="2">The sequence shown here is derived from an EMBL/GenBank/DDBJ whole genome shotgun (WGS) entry which is preliminary data.</text>
</comment>
<proteinExistence type="predicted"/>
<protein>
    <submittedName>
        <fullName evidence="2">Uncharacterized protein</fullName>
    </submittedName>
</protein>
<dbReference type="EMBL" id="JAPDDS010000002">
    <property type="protein sequence ID" value="MCW1883990.1"/>
    <property type="molecule type" value="Genomic_DNA"/>
</dbReference>
<keyword evidence="1" id="KW-1133">Transmembrane helix</keyword>
<keyword evidence="3" id="KW-1185">Reference proteome</keyword>